<dbReference type="FunFam" id="2.70.70.10:FF:000013">
    <property type="entry name" value="Peptidase family M23"/>
    <property type="match status" value="1"/>
</dbReference>
<feature type="region of interest" description="Disordered" evidence="1">
    <location>
        <begin position="102"/>
        <end position="133"/>
    </location>
</feature>
<dbReference type="Pfam" id="PF01551">
    <property type="entry name" value="Peptidase_M23"/>
    <property type="match status" value="1"/>
</dbReference>
<dbReference type="PATRIC" id="fig|1075402.3.peg.2016"/>
<feature type="compositionally biased region" description="Polar residues" evidence="1">
    <location>
        <begin position="111"/>
        <end position="122"/>
    </location>
</feature>
<dbReference type="CDD" id="cd12797">
    <property type="entry name" value="M23_peptidase"/>
    <property type="match status" value="1"/>
</dbReference>
<sequence>MWPGELIHFYGGRPYGSPGSWTRPLSNPEVSETYGARGDWAAGHHTGVDFAVPTGTPVRSVGDGTVVFSGDSGAYGELIVVQMRDGTYTLFAHLSERDVHKGDQVRAGTSLGKSGNTGNSTGPHLHFETRAERDYGSDIDPMSYLTQRGVRL</sequence>
<dbReference type="Proteomes" id="UP000176101">
    <property type="component" value="Unassembled WGS sequence"/>
</dbReference>
<dbReference type="GO" id="GO:0004222">
    <property type="term" value="F:metalloendopeptidase activity"/>
    <property type="evidence" value="ECO:0007669"/>
    <property type="project" value="TreeGrafter"/>
</dbReference>
<reference evidence="3 4" key="1">
    <citation type="journal article" date="2016" name="Front. Microbiol.">
        <title>Comparative Genomics Analysis of Streptomyces Species Reveals Their Adaptation to the Marine Environment and Their Diversity at the Genomic Level.</title>
        <authorList>
            <person name="Tian X."/>
            <person name="Zhang Z."/>
            <person name="Yang T."/>
            <person name="Chen M."/>
            <person name="Li J."/>
            <person name="Chen F."/>
            <person name="Yang J."/>
            <person name="Li W."/>
            <person name="Zhang B."/>
            <person name="Zhang Z."/>
            <person name="Wu J."/>
            <person name="Zhang C."/>
            <person name="Long L."/>
            <person name="Xiao J."/>
        </authorList>
    </citation>
    <scope>NUCLEOTIDE SEQUENCE [LARGE SCALE GENOMIC DNA]</scope>
    <source>
        <strain evidence="3 4">SCSIO 02100</strain>
    </source>
</reference>
<evidence type="ECO:0000313" key="3">
    <source>
        <dbReference type="EMBL" id="OEV02939.1"/>
    </source>
</evidence>
<proteinExistence type="predicted"/>
<dbReference type="InterPro" id="IPR016047">
    <property type="entry name" value="M23ase_b-sheet_dom"/>
</dbReference>
<name>A0A1E7KG83_9ACTN</name>
<organism evidence="3 4">
    <name type="scientific">Streptomyces oceani</name>
    <dbReference type="NCBI Taxonomy" id="1075402"/>
    <lineage>
        <taxon>Bacteria</taxon>
        <taxon>Bacillati</taxon>
        <taxon>Actinomycetota</taxon>
        <taxon>Actinomycetes</taxon>
        <taxon>Kitasatosporales</taxon>
        <taxon>Streptomycetaceae</taxon>
        <taxon>Streptomyces</taxon>
    </lineage>
</organism>
<accession>A0A1E7KG83</accession>
<dbReference type="InterPro" id="IPR011055">
    <property type="entry name" value="Dup_hybrid_motif"/>
</dbReference>
<keyword evidence="4" id="KW-1185">Reference proteome</keyword>
<feature type="domain" description="M23ase beta-sheet core" evidence="2">
    <location>
        <begin position="44"/>
        <end position="133"/>
    </location>
</feature>
<dbReference type="InterPro" id="IPR050570">
    <property type="entry name" value="Cell_wall_metabolism_enzyme"/>
</dbReference>
<gene>
    <name evidence="3" type="ORF">AN216_15460</name>
</gene>
<dbReference type="AlphaFoldDB" id="A0A1E7KG83"/>
<dbReference type="PANTHER" id="PTHR21666">
    <property type="entry name" value="PEPTIDASE-RELATED"/>
    <property type="match status" value="1"/>
</dbReference>
<dbReference type="SUPFAM" id="SSF51261">
    <property type="entry name" value="Duplicated hybrid motif"/>
    <property type="match status" value="1"/>
</dbReference>
<protein>
    <recommendedName>
        <fullName evidence="2">M23ase beta-sheet core domain-containing protein</fullName>
    </recommendedName>
</protein>
<dbReference type="STRING" id="1075402.AN216_15460"/>
<dbReference type="Gene3D" id="2.70.70.10">
    <property type="entry name" value="Glucose Permease (Domain IIA)"/>
    <property type="match status" value="1"/>
</dbReference>
<dbReference type="EMBL" id="LJGU01000127">
    <property type="protein sequence ID" value="OEV02939.1"/>
    <property type="molecule type" value="Genomic_DNA"/>
</dbReference>
<evidence type="ECO:0000256" key="1">
    <source>
        <dbReference type="SAM" id="MobiDB-lite"/>
    </source>
</evidence>
<dbReference type="PANTHER" id="PTHR21666:SF270">
    <property type="entry name" value="MUREIN HYDROLASE ACTIVATOR ENVC"/>
    <property type="match status" value="1"/>
</dbReference>
<comment type="caution">
    <text evidence="3">The sequence shown here is derived from an EMBL/GenBank/DDBJ whole genome shotgun (WGS) entry which is preliminary data.</text>
</comment>
<evidence type="ECO:0000313" key="4">
    <source>
        <dbReference type="Proteomes" id="UP000176101"/>
    </source>
</evidence>
<evidence type="ECO:0000259" key="2">
    <source>
        <dbReference type="Pfam" id="PF01551"/>
    </source>
</evidence>